<evidence type="ECO:0000313" key="2">
    <source>
        <dbReference type="Proteomes" id="UP000028981"/>
    </source>
</evidence>
<dbReference type="STRING" id="46914.JP75_13255"/>
<accession>A0A087M1E9</accession>
<dbReference type="RefSeq" id="WP_035083575.1">
    <property type="nucleotide sequence ID" value="NZ_JQGC01000011.1"/>
</dbReference>
<reference evidence="1 2" key="1">
    <citation type="submission" date="2014-08" db="EMBL/GenBank/DDBJ databases">
        <authorList>
            <person name="Hassan Y.I."/>
            <person name="Lepp D."/>
            <person name="Zhou T."/>
        </authorList>
    </citation>
    <scope>NUCLEOTIDE SEQUENCE [LARGE SCALE GENOMIC DNA]</scope>
    <source>
        <strain evidence="1 2">IFO13584</strain>
    </source>
</reference>
<evidence type="ECO:0008006" key="3">
    <source>
        <dbReference type="Google" id="ProtNLM"/>
    </source>
</evidence>
<sequence length="193" mass="20809">MHNTIIYLIGHYGVGKLTIANRITAATGARLFDNHLANNVIFSLIREDGGSKIPDAAWDLIMTIRRQALTAMAEIAAAQASFVLTNALMEGDPLDRPAYDEVVATAERRGSTFVPVFLSASDAAHAERIPSADREARLKMTDAAGAELVRRSRPLLAVEHANRLDLDTTDLPAEDAAQRVIAHAAARALSRSV</sequence>
<keyword evidence="2" id="KW-1185">Reference proteome</keyword>
<dbReference type="SUPFAM" id="SSF52540">
    <property type="entry name" value="P-loop containing nucleoside triphosphate hydrolases"/>
    <property type="match status" value="1"/>
</dbReference>
<dbReference type="AlphaFoldDB" id="A0A087M1E9"/>
<protein>
    <recommendedName>
        <fullName evidence="3">Shikimate kinase</fullName>
    </recommendedName>
</protein>
<dbReference type="Gene3D" id="3.40.50.300">
    <property type="entry name" value="P-loop containing nucleotide triphosphate hydrolases"/>
    <property type="match status" value="1"/>
</dbReference>
<proteinExistence type="predicted"/>
<dbReference type="Pfam" id="PF13671">
    <property type="entry name" value="AAA_33"/>
    <property type="match status" value="1"/>
</dbReference>
<comment type="caution">
    <text evidence="1">The sequence shown here is derived from an EMBL/GenBank/DDBJ whole genome shotgun (WGS) entry which is preliminary data.</text>
</comment>
<dbReference type="InterPro" id="IPR027417">
    <property type="entry name" value="P-loop_NTPase"/>
</dbReference>
<gene>
    <name evidence="1" type="ORF">JP75_13255</name>
</gene>
<dbReference type="Proteomes" id="UP000028981">
    <property type="component" value="Unassembled WGS sequence"/>
</dbReference>
<dbReference type="OrthoDB" id="5187352at2"/>
<name>A0A087M1E9_9HYPH</name>
<dbReference type="EMBL" id="JQGC01000011">
    <property type="protein sequence ID" value="KFL30702.1"/>
    <property type="molecule type" value="Genomic_DNA"/>
</dbReference>
<organism evidence="1 2">
    <name type="scientific">Devosia riboflavina</name>
    <dbReference type="NCBI Taxonomy" id="46914"/>
    <lineage>
        <taxon>Bacteria</taxon>
        <taxon>Pseudomonadati</taxon>
        <taxon>Pseudomonadota</taxon>
        <taxon>Alphaproteobacteria</taxon>
        <taxon>Hyphomicrobiales</taxon>
        <taxon>Devosiaceae</taxon>
        <taxon>Devosia</taxon>
    </lineage>
</organism>
<evidence type="ECO:0000313" key="1">
    <source>
        <dbReference type="EMBL" id="KFL30702.1"/>
    </source>
</evidence>